<reference evidence="2 3" key="2">
    <citation type="submission" date="2019-07" db="EMBL/GenBank/DDBJ databases">
        <authorList>
            <person name="Huang Y."/>
        </authorList>
    </citation>
    <scope>NUCLEOTIDE SEQUENCE [LARGE SCALE GENOMIC DNA]</scope>
    <source>
        <strain evidence="2 3">HY188</strain>
    </source>
</reference>
<dbReference type="GO" id="GO:0016491">
    <property type="term" value="F:oxidoreductase activity"/>
    <property type="evidence" value="ECO:0007669"/>
    <property type="project" value="InterPro"/>
</dbReference>
<reference evidence="2 3" key="1">
    <citation type="submission" date="2019-07" db="EMBL/GenBank/DDBJ databases">
        <title>Tomitella cavernea sp. nov., an actinomycete isolated from soil.</title>
        <authorList>
            <person name="Cheng J."/>
        </authorList>
    </citation>
    <scope>NUCLEOTIDE SEQUENCE [LARGE SCALE GENOMIC DNA]</scope>
    <source>
        <strain evidence="2 3">HY188</strain>
    </source>
</reference>
<organism evidence="2 3">
    <name type="scientific">Tomitella fengzijianii</name>
    <dbReference type="NCBI Taxonomy" id="2597660"/>
    <lineage>
        <taxon>Bacteria</taxon>
        <taxon>Bacillati</taxon>
        <taxon>Actinomycetota</taxon>
        <taxon>Actinomycetes</taxon>
        <taxon>Mycobacteriales</taxon>
        <taxon>Tomitella</taxon>
    </lineage>
</organism>
<keyword evidence="3" id="KW-1185">Reference proteome</keyword>
<protein>
    <recommendedName>
        <fullName evidence="4">Precorrin-3B synthase</fullName>
    </recommendedName>
</protein>
<dbReference type="KEGG" id="toy:FO059_08560"/>
<dbReference type="RefSeq" id="WP_143907974.1">
    <property type="nucleotide sequence ID" value="NZ_CP041765.1"/>
</dbReference>
<dbReference type="OrthoDB" id="105450at2"/>
<proteinExistence type="predicted"/>
<gene>
    <name evidence="2" type="ORF">FO059_08560</name>
</gene>
<dbReference type="EMBL" id="CP041765">
    <property type="protein sequence ID" value="QDQ97364.1"/>
    <property type="molecule type" value="Genomic_DNA"/>
</dbReference>
<feature type="compositionally biased region" description="Low complexity" evidence="1">
    <location>
        <begin position="58"/>
        <end position="76"/>
    </location>
</feature>
<dbReference type="AlphaFoldDB" id="A0A516X2R3"/>
<name>A0A516X2R3_9ACTN</name>
<feature type="region of interest" description="Disordered" evidence="1">
    <location>
        <begin position="58"/>
        <end position="84"/>
    </location>
</feature>
<evidence type="ECO:0000313" key="3">
    <source>
        <dbReference type="Proteomes" id="UP000317344"/>
    </source>
</evidence>
<dbReference type="InterPro" id="IPR036136">
    <property type="entry name" value="Nit/Sulf_reduc_fer-like_dom_sf"/>
</dbReference>
<accession>A0A516X2R3</accession>
<dbReference type="SUPFAM" id="SSF55124">
    <property type="entry name" value="Nitrite/Sulfite reductase N-terminal domain-like"/>
    <property type="match status" value="1"/>
</dbReference>
<sequence length="327" mass="33188">MTLSSAPRHTGPERRDRRFRPRAGRLTPGDVAALAAYAESAEAAVRIDPRAAVTVIHPPRASVGSPASGAAPPRLSVPEDDGDRQSWQVLCSPLTGRAGGVRDVRPVAERLSDLPAPRDAAAAPGDGSLLAVDDGRRDVAGAHALLSVIATDIGGFTLEVCGEPVGLSVPDPMVPRAAAAAAGLLVAQQAPIPGAARGAVDAVRRLLAGIEGVDAAAPAGTAAPAGAAAEIGWIPHDADDRVTLGAATDGAVLDARRLQFIAAIGCPVIVGPRRTLLLCDLDEWTAEQVVRVLAPMGFVFDADSPTVRELDLSCAPPSPGSAPNAAP</sequence>
<evidence type="ECO:0008006" key="4">
    <source>
        <dbReference type="Google" id="ProtNLM"/>
    </source>
</evidence>
<dbReference type="Proteomes" id="UP000317344">
    <property type="component" value="Chromosome"/>
</dbReference>
<evidence type="ECO:0000256" key="1">
    <source>
        <dbReference type="SAM" id="MobiDB-lite"/>
    </source>
</evidence>
<feature type="region of interest" description="Disordered" evidence="1">
    <location>
        <begin position="1"/>
        <end position="25"/>
    </location>
</feature>
<evidence type="ECO:0000313" key="2">
    <source>
        <dbReference type="EMBL" id="QDQ97364.1"/>
    </source>
</evidence>